<dbReference type="Gene3D" id="3.40.50.1390">
    <property type="entry name" value="Resolvase, N-terminal catalytic domain"/>
    <property type="match status" value="1"/>
</dbReference>
<organism evidence="3">
    <name type="scientific">uncultured marine microorganism HF4000_005H07</name>
    <dbReference type="NCBI Taxonomy" id="455506"/>
    <lineage>
        <taxon>unclassified sequences</taxon>
        <taxon>environmental samples</taxon>
    </lineage>
</organism>
<dbReference type="InterPro" id="IPR050639">
    <property type="entry name" value="SSR_resolvase"/>
</dbReference>
<dbReference type="CDD" id="cd03768">
    <property type="entry name" value="SR_ResInv"/>
    <property type="match status" value="1"/>
</dbReference>
<dbReference type="InterPro" id="IPR006119">
    <property type="entry name" value="Resolv_N"/>
</dbReference>
<evidence type="ECO:0000256" key="1">
    <source>
        <dbReference type="SAM" id="MobiDB-lite"/>
    </source>
</evidence>
<accession>B3T0D0</accession>
<protein>
    <submittedName>
        <fullName evidence="3">Putative Resolvase, N terminal domain protein</fullName>
    </submittedName>
</protein>
<sequence>MPGARLFTCSAGGIWNRAETCRECRQFPAQALLPHLPDGPPYTAGAGAQVGETLRDAGVSRGRQAHPGLRRRQSLRPGSCGPVGGPDVKVALYARVSTSDKSQDPETQLMPMRDSCAAQGWEVTREYVDKAPANDLAHRVRWRDLLDDAAKRKFGVVLVFKLDRAFRSVKHMHDTLAAWEVVGVGFKSLREQFDTSTAMGRLLLNLLAALAEFELEVIRERVKAGMERARRQGHKIGRPSVWDRRGFSRRFGDILERLNAGDVSRRQAAIELGIGYATLKRLLDARDVEPGEQPV</sequence>
<name>B3T0D0_9ZZZZ</name>
<dbReference type="Pfam" id="PF00239">
    <property type="entry name" value="Resolvase"/>
    <property type="match status" value="1"/>
</dbReference>
<dbReference type="SUPFAM" id="SSF53041">
    <property type="entry name" value="Resolvase-like"/>
    <property type="match status" value="1"/>
</dbReference>
<dbReference type="PROSITE" id="PS51736">
    <property type="entry name" value="RECOMBINASES_3"/>
    <property type="match status" value="1"/>
</dbReference>
<dbReference type="AlphaFoldDB" id="B3T0D0"/>
<reference evidence="3" key="1">
    <citation type="journal article" date="2008" name="ISME J.">
        <title>Genomic patterns of recombination, clonal divergence and environment in marine microbial populations.</title>
        <authorList>
            <person name="Konstantinidis K.T."/>
            <person name="Delong E.F."/>
        </authorList>
    </citation>
    <scope>NUCLEOTIDE SEQUENCE</scope>
</reference>
<dbReference type="GO" id="GO:0003677">
    <property type="term" value="F:DNA binding"/>
    <property type="evidence" value="ECO:0007669"/>
    <property type="project" value="InterPro"/>
</dbReference>
<evidence type="ECO:0000259" key="2">
    <source>
        <dbReference type="PROSITE" id="PS51736"/>
    </source>
</evidence>
<proteinExistence type="predicted"/>
<dbReference type="GO" id="GO:0000150">
    <property type="term" value="F:DNA strand exchange activity"/>
    <property type="evidence" value="ECO:0007669"/>
    <property type="project" value="InterPro"/>
</dbReference>
<feature type="region of interest" description="Disordered" evidence="1">
    <location>
        <begin position="59"/>
        <end position="83"/>
    </location>
</feature>
<evidence type="ECO:0000313" key="3">
    <source>
        <dbReference type="EMBL" id="ABZ06039.1"/>
    </source>
</evidence>
<dbReference type="EMBL" id="EU016565">
    <property type="protein sequence ID" value="ABZ06039.1"/>
    <property type="molecule type" value="Genomic_DNA"/>
</dbReference>
<dbReference type="PANTHER" id="PTHR30461:SF23">
    <property type="entry name" value="DNA RECOMBINASE-RELATED"/>
    <property type="match status" value="1"/>
</dbReference>
<dbReference type="SMART" id="SM00857">
    <property type="entry name" value="Resolvase"/>
    <property type="match status" value="1"/>
</dbReference>
<feature type="domain" description="Resolvase/invertase-type recombinase catalytic" evidence="2">
    <location>
        <begin position="89"/>
        <end position="233"/>
    </location>
</feature>
<dbReference type="PANTHER" id="PTHR30461">
    <property type="entry name" value="DNA-INVERTASE FROM LAMBDOID PROPHAGE"/>
    <property type="match status" value="1"/>
</dbReference>
<gene>
    <name evidence="3" type="ORF">ALOHA_HF4000005H07ctg1g7</name>
</gene>
<dbReference type="InterPro" id="IPR036162">
    <property type="entry name" value="Resolvase-like_N_sf"/>
</dbReference>